<dbReference type="SUPFAM" id="SSF103473">
    <property type="entry name" value="MFS general substrate transporter"/>
    <property type="match status" value="1"/>
</dbReference>
<dbReference type="GO" id="GO:0016020">
    <property type="term" value="C:membrane"/>
    <property type="evidence" value="ECO:0007669"/>
    <property type="project" value="UniProtKB-SubCell"/>
</dbReference>
<feature type="transmembrane region" description="Helical" evidence="3">
    <location>
        <begin position="21"/>
        <end position="46"/>
    </location>
</feature>
<evidence type="ECO:0000256" key="3">
    <source>
        <dbReference type="SAM" id="Phobius"/>
    </source>
</evidence>
<sequence length="451" mass="49141">MVSAGLQQPVTVNYDQDRWGWLMVAAAFVNAFVIMGQLKALGVLLIPMTNDLDSELWLVGWVAVLYSMTQNCFAPVVGALSRLLGARPMIVMGGVLYTLGLILASISPSVPLLAVFVIGLSGFGAAFNWFIGFAVMASYFKEKYPLAIGLSTMGVPLGIMAYGPVTQVLLNTYGWRGTMLLLGGISFHLVACALLVRRDPSSNSANSDTDQYQQVSVLDEEENAQEEGGAPNHTRRTQEKREKTYCQRLIEAMDFKVLADIRFALLVCGRCSAVFAYSAWLVFMVPYGKFQGLNDTQASFLPTAFGIGNVIGKALAPLLQELGMKPPMTFWACFGAALISGSFVVNAFIRPFIGLLAVTGLMGVGYGAMYQAIDVMIRFISTDDRLVSILGWQGVFTGVAGALGGLVSGWIYEWTGTFFISFFVYAGLALLSIPFFIRLYMLNRRTDTTRL</sequence>
<dbReference type="AlphaFoldDB" id="A0A914BEK4"/>
<dbReference type="InterPro" id="IPR011701">
    <property type="entry name" value="MFS"/>
</dbReference>
<dbReference type="PANTHER" id="PTHR11360">
    <property type="entry name" value="MONOCARBOXYLATE TRANSPORTER"/>
    <property type="match status" value="1"/>
</dbReference>
<reference evidence="5" key="1">
    <citation type="submission" date="2022-11" db="UniProtKB">
        <authorList>
            <consortium name="EnsemblMetazoa"/>
        </authorList>
    </citation>
    <scope>IDENTIFICATION</scope>
</reference>
<feature type="transmembrane region" description="Helical" evidence="3">
    <location>
        <begin position="389"/>
        <end position="412"/>
    </location>
</feature>
<dbReference type="Proteomes" id="UP000887568">
    <property type="component" value="Unplaced"/>
</dbReference>
<dbReference type="Pfam" id="PF07690">
    <property type="entry name" value="MFS_1"/>
    <property type="match status" value="1"/>
</dbReference>
<comment type="subcellular location">
    <subcellularLocation>
        <location evidence="1">Membrane</location>
        <topology evidence="1">Multi-pass membrane protein</topology>
    </subcellularLocation>
</comment>
<keyword evidence="3" id="KW-0812">Transmembrane</keyword>
<feature type="domain" description="Major facilitator superfamily (MFS) profile" evidence="4">
    <location>
        <begin position="23"/>
        <end position="444"/>
    </location>
</feature>
<evidence type="ECO:0000313" key="5">
    <source>
        <dbReference type="EnsemblMetazoa" id="XP_038073842.1"/>
    </source>
</evidence>
<feature type="transmembrane region" description="Helical" evidence="3">
    <location>
        <begin position="328"/>
        <end position="349"/>
    </location>
</feature>
<dbReference type="InterPro" id="IPR050327">
    <property type="entry name" value="Proton-linked_MCT"/>
</dbReference>
<dbReference type="RefSeq" id="XP_038073842.1">
    <property type="nucleotide sequence ID" value="XM_038217914.1"/>
</dbReference>
<organism evidence="5 6">
    <name type="scientific">Patiria miniata</name>
    <name type="common">Bat star</name>
    <name type="synonym">Asterina miniata</name>
    <dbReference type="NCBI Taxonomy" id="46514"/>
    <lineage>
        <taxon>Eukaryota</taxon>
        <taxon>Metazoa</taxon>
        <taxon>Echinodermata</taxon>
        <taxon>Eleutherozoa</taxon>
        <taxon>Asterozoa</taxon>
        <taxon>Asteroidea</taxon>
        <taxon>Valvatacea</taxon>
        <taxon>Valvatida</taxon>
        <taxon>Asterinidae</taxon>
        <taxon>Patiria</taxon>
    </lineage>
</organism>
<feature type="transmembrane region" description="Helical" evidence="3">
    <location>
        <begin position="112"/>
        <end position="137"/>
    </location>
</feature>
<dbReference type="OrthoDB" id="2213137at2759"/>
<evidence type="ECO:0000256" key="1">
    <source>
        <dbReference type="ARBA" id="ARBA00004141"/>
    </source>
</evidence>
<feature type="transmembrane region" description="Helical" evidence="3">
    <location>
        <begin position="89"/>
        <end position="106"/>
    </location>
</feature>
<dbReference type="InterPro" id="IPR036259">
    <property type="entry name" value="MFS_trans_sf"/>
</dbReference>
<keyword evidence="3" id="KW-1133">Transmembrane helix</keyword>
<feature type="region of interest" description="Disordered" evidence="2">
    <location>
        <begin position="220"/>
        <end position="239"/>
    </location>
</feature>
<feature type="transmembrane region" description="Helical" evidence="3">
    <location>
        <begin position="263"/>
        <end position="287"/>
    </location>
</feature>
<dbReference type="PROSITE" id="PS50850">
    <property type="entry name" value="MFS"/>
    <property type="match status" value="1"/>
</dbReference>
<dbReference type="InterPro" id="IPR020846">
    <property type="entry name" value="MFS_dom"/>
</dbReference>
<dbReference type="GeneID" id="119741948"/>
<protein>
    <recommendedName>
        <fullName evidence="4">Major facilitator superfamily (MFS) profile domain-containing protein</fullName>
    </recommendedName>
</protein>
<dbReference type="GO" id="GO:0008028">
    <property type="term" value="F:monocarboxylic acid transmembrane transporter activity"/>
    <property type="evidence" value="ECO:0007669"/>
    <property type="project" value="TreeGrafter"/>
</dbReference>
<dbReference type="PANTHER" id="PTHR11360:SF303">
    <property type="entry name" value="MAJOR FACILITATOR SUPERFAMILY (MFS) PROFILE DOMAIN-CONTAINING PROTEIN"/>
    <property type="match status" value="1"/>
</dbReference>
<evidence type="ECO:0000259" key="4">
    <source>
        <dbReference type="PROSITE" id="PS50850"/>
    </source>
</evidence>
<dbReference type="Gene3D" id="1.20.1250.20">
    <property type="entry name" value="MFS general substrate transporter like domains"/>
    <property type="match status" value="1"/>
</dbReference>
<feature type="transmembrane region" description="Helical" evidence="3">
    <location>
        <begin position="144"/>
        <end position="163"/>
    </location>
</feature>
<evidence type="ECO:0000256" key="2">
    <source>
        <dbReference type="SAM" id="MobiDB-lite"/>
    </source>
</evidence>
<dbReference type="EnsemblMetazoa" id="XM_038217914.1">
    <property type="protein sequence ID" value="XP_038073842.1"/>
    <property type="gene ID" value="LOC119741948"/>
</dbReference>
<name>A0A914BEK4_PATMI</name>
<feature type="transmembrane region" description="Helical" evidence="3">
    <location>
        <begin position="58"/>
        <end position="77"/>
    </location>
</feature>
<feature type="transmembrane region" description="Helical" evidence="3">
    <location>
        <begin position="418"/>
        <end position="441"/>
    </location>
</feature>
<keyword evidence="6" id="KW-1185">Reference proteome</keyword>
<keyword evidence="3" id="KW-0472">Membrane</keyword>
<proteinExistence type="predicted"/>
<feature type="transmembrane region" description="Helical" evidence="3">
    <location>
        <begin position="175"/>
        <end position="196"/>
    </location>
</feature>
<evidence type="ECO:0000313" key="6">
    <source>
        <dbReference type="Proteomes" id="UP000887568"/>
    </source>
</evidence>
<accession>A0A914BEK4</accession>
<feature type="transmembrane region" description="Helical" evidence="3">
    <location>
        <begin position="355"/>
        <end position="377"/>
    </location>
</feature>